<sequence length="262" mass="29518">MRRLIAEYQEGKGVHLIHEIEGYFCPTLDILHLTISVGLEEYKLIVYGLPGSGVSSTVNTILGTEQMETKLSFDPTTKTCRLETCERLGYKFKVVDVPGFNAETSTNPDTDRFWGLKNGIELLTPGPNVLILVTQVDRYNEANNFLVHCLNCLEGISKYIIVVFTKGDTSKNSNTRGMISKSENLRDLLALSDGRFQLFDNTNKDDQQVQTLMNMVKQITDSNEKKYFGNSIFSPGSEEKLLSVVAQCENKRKDVMQTCMNF</sequence>
<dbReference type="Pfam" id="PF04548">
    <property type="entry name" value="AIG1"/>
    <property type="match status" value="1"/>
</dbReference>
<evidence type="ECO:0000259" key="4">
    <source>
        <dbReference type="PROSITE" id="PS51720"/>
    </source>
</evidence>
<dbReference type="OrthoDB" id="9982588at2759"/>
<dbReference type="InterPro" id="IPR006703">
    <property type="entry name" value="G_AIG1"/>
</dbReference>
<dbReference type="PANTHER" id="PTHR10903">
    <property type="entry name" value="GTPASE, IMAP FAMILY MEMBER-RELATED"/>
    <property type="match status" value="1"/>
</dbReference>
<protein>
    <recommendedName>
        <fullName evidence="4">AIG1-type G domain-containing protein</fullName>
    </recommendedName>
</protein>
<dbReference type="EMBL" id="CACVKT020007585">
    <property type="protein sequence ID" value="CAC5408664.1"/>
    <property type="molecule type" value="Genomic_DNA"/>
</dbReference>
<dbReference type="Gene3D" id="3.40.50.300">
    <property type="entry name" value="P-loop containing nucleotide triphosphate hydrolases"/>
    <property type="match status" value="1"/>
</dbReference>
<dbReference type="AlphaFoldDB" id="A0A6J8DNE2"/>
<dbReference type="GO" id="GO:0005525">
    <property type="term" value="F:GTP binding"/>
    <property type="evidence" value="ECO:0007669"/>
    <property type="project" value="UniProtKB-KW"/>
</dbReference>
<dbReference type="PANTHER" id="PTHR10903:SF188">
    <property type="entry name" value="GTPASE IMAP FAMILY MEMBER 2-LIKE-RELATED"/>
    <property type="match status" value="1"/>
</dbReference>
<gene>
    <name evidence="5" type="ORF">MCOR_42033</name>
</gene>
<keyword evidence="6" id="KW-1185">Reference proteome</keyword>
<evidence type="ECO:0000256" key="1">
    <source>
        <dbReference type="ARBA" id="ARBA00008535"/>
    </source>
</evidence>
<evidence type="ECO:0000313" key="6">
    <source>
        <dbReference type="Proteomes" id="UP000507470"/>
    </source>
</evidence>
<dbReference type="SUPFAM" id="SSF52540">
    <property type="entry name" value="P-loop containing nucleoside triphosphate hydrolases"/>
    <property type="match status" value="1"/>
</dbReference>
<organism evidence="5 6">
    <name type="scientific">Mytilus coruscus</name>
    <name type="common">Sea mussel</name>
    <dbReference type="NCBI Taxonomy" id="42192"/>
    <lineage>
        <taxon>Eukaryota</taxon>
        <taxon>Metazoa</taxon>
        <taxon>Spiralia</taxon>
        <taxon>Lophotrochozoa</taxon>
        <taxon>Mollusca</taxon>
        <taxon>Bivalvia</taxon>
        <taxon>Autobranchia</taxon>
        <taxon>Pteriomorphia</taxon>
        <taxon>Mytilida</taxon>
        <taxon>Mytiloidea</taxon>
        <taxon>Mytilidae</taxon>
        <taxon>Mytilinae</taxon>
        <taxon>Mytilus</taxon>
    </lineage>
</organism>
<name>A0A6J8DNE2_MYTCO</name>
<dbReference type="PROSITE" id="PS51720">
    <property type="entry name" value="G_AIG1"/>
    <property type="match status" value="1"/>
</dbReference>
<reference evidence="5 6" key="1">
    <citation type="submission" date="2020-06" db="EMBL/GenBank/DDBJ databases">
        <authorList>
            <person name="Li R."/>
            <person name="Bekaert M."/>
        </authorList>
    </citation>
    <scope>NUCLEOTIDE SEQUENCE [LARGE SCALE GENOMIC DNA]</scope>
    <source>
        <strain evidence="6">wild</strain>
    </source>
</reference>
<comment type="similarity">
    <text evidence="1">Belongs to the TRAFAC class TrmE-Era-EngA-EngB-Septin-like GTPase superfamily. AIG1/Toc34/Toc159-like paraseptin GTPase family. IAN subfamily.</text>
</comment>
<keyword evidence="3" id="KW-0342">GTP-binding</keyword>
<feature type="domain" description="AIG1-type G" evidence="4">
    <location>
        <begin position="39"/>
        <end position="237"/>
    </location>
</feature>
<evidence type="ECO:0000256" key="2">
    <source>
        <dbReference type="ARBA" id="ARBA00022741"/>
    </source>
</evidence>
<dbReference type="InterPro" id="IPR045058">
    <property type="entry name" value="GIMA/IAN/Toc"/>
</dbReference>
<accession>A0A6J8DNE2</accession>
<evidence type="ECO:0000313" key="5">
    <source>
        <dbReference type="EMBL" id="CAC5408664.1"/>
    </source>
</evidence>
<keyword evidence="2" id="KW-0547">Nucleotide-binding</keyword>
<dbReference type="Proteomes" id="UP000507470">
    <property type="component" value="Unassembled WGS sequence"/>
</dbReference>
<evidence type="ECO:0000256" key="3">
    <source>
        <dbReference type="ARBA" id="ARBA00023134"/>
    </source>
</evidence>
<dbReference type="InterPro" id="IPR027417">
    <property type="entry name" value="P-loop_NTPase"/>
</dbReference>
<proteinExistence type="inferred from homology"/>